<evidence type="ECO:0000256" key="1">
    <source>
        <dbReference type="ARBA" id="ARBA00004141"/>
    </source>
</evidence>
<evidence type="ECO:0000313" key="8">
    <source>
        <dbReference type="Proteomes" id="UP000255233"/>
    </source>
</evidence>
<feature type="transmembrane region" description="Helical" evidence="5">
    <location>
        <begin position="345"/>
        <end position="362"/>
    </location>
</feature>
<reference evidence="7 8" key="1">
    <citation type="submission" date="2018-06" db="EMBL/GenBank/DDBJ databases">
        <authorList>
            <consortium name="Pathogen Informatics"/>
            <person name="Doyle S."/>
        </authorList>
    </citation>
    <scope>NUCLEOTIDE SEQUENCE [LARGE SCALE GENOMIC DNA]</scope>
    <source>
        <strain evidence="7 8">NCTC11190</strain>
    </source>
</reference>
<dbReference type="Gene3D" id="1.25.40.10">
    <property type="entry name" value="Tetratricopeptide repeat domain"/>
    <property type="match status" value="1"/>
</dbReference>
<dbReference type="PANTHER" id="PTHR37422:SF13">
    <property type="entry name" value="LIPOPOLYSACCHARIDE BIOSYNTHESIS PROTEIN PA4999-RELATED"/>
    <property type="match status" value="1"/>
</dbReference>
<sequence>MLRNHLFPLAFAGLCAGTLLATSDAFIDSRILPKRYAFAFGIAAVLTVAAIAGHTDCDRCRRQTARFCAVVIGAACLAEAVTGILQFMQLWPPYGRFRVTGTFDNPAGFAAVLCCGLPFILSFLNEERRTMRYSAVAATIPVIVGIILSGSRTGMLCAVIVLAVRVSGAVRRWKYLRQSVPLLALLLLAGLYLLKKDSADGRLLVWRCSLEMIIDKPLFGHGPGGFTAEYMNYQADYFRTHPDSPYAQLADSVHHPFNEYLLAAVDYGCLGLLVLIVSGAAIVRRYRRAAGGDPIIRAAGSCLLAIGIFAIFSYPFFYPFTWAMALFSLWIVFGCSWLSRLLPRFLAIGAAATLCVFALRDMRNQYAWQRADRMATVGDPANALPLYEKSYPKLVRDRHFLYNYAYVLNEAGEYAESLAIAEACSERWADYHVELLRGDAAFKLERYDEAERHFAQAARMCPSRFMPLYKLVTIYQATERKNKAYDLAKRILAKEVKIPSATVTAIRHEMRRIVDTTNKVQ</sequence>
<keyword evidence="4 5" id="KW-0472">Membrane</keyword>
<dbReference type="GO" id="GO:0016874">
    <property type="term" value="F:ligase activity"/>
    <property type="evidence" value="ECO:0007669"/>
    <property type="project" value="UniProtKB-KW"/>
</dbReference>
<dbReference type="AlphaFoldDB" id="A0A379MQR9"/>
<evidence type="ECO:0000256" key="3">
    <source>
        <dbReference type="ARBA" id="ARBA00022989"/>
    </source>
</evidence>
<dbReference type="GO" id="GO:0016020">
    <property type="term" value="C:membrane"/>
    <property type="evidence" value="ECO:0007669"/>
    <property type="project" value="UniProtKB-SubCell"/>
</dbReference>
<keyword evidence="2 5" id="KW-0812">Transmembrane</keyword>
<feature type="transmembrane region" description="Helical" evidence="5">
    <location>
        <begin position="260"/>
        <end position="283"/>
    </location>
</feature>
<dbReference type="Pfam" id="PF04932">
    <property type="entry name" value="Wzy_C"/>
    <property type="match status" value="1"/>
</dbReference>
<dbReference type="EMBL" id="UGVL01000001">
    <property type="protein sequence ID" value="SUE33230.1"/>
    <property type="molecule type" value="Genomic_DNA"/>
</dbReference>
<evidence type="ECO:0000256" key="5">
    <source>
        <dbReference type="SAM" id="Phobius"/>
    </source>
</evidence>
<feature type="domain" description="O-antigen ligase-related" evidence="6">
    <location>
        <begin position="138"/>
        <end position="276"/>
    </location>
</feature>
<dbReference type="PANTHER" id="PTHR37422">
    <property type="entry name" value="TEICHURONIC ACID BIOSYNTHESIS PROTEIN TUAE"/>
    <property type="match status" value="1"/>
</dbReference>
<evidence type="ECO:0000256" key="2">
    <source>
        <dbReference type="ARBA" id="ARBA00022692"/>
    </source>
</evidence>
<dbReference type="SUPFAM" id="SSF48452">
    <property type="entry name" value="TPR-like"/>
    <property type="match status" value="1"/>
</dbReference>
<feature type="transmembrane region" description="Helical" evidence="5">
    <location>
        <begin position="67"/>
        <end position="87"/>
    </location>
</feature>
<protein>
    <submittedName>
        <fullName evidence="7">Lipid A core - O-antigen ligase and related enzymes</fullName>
    </submittedName>
</protein>
<gene>
    <name evidence="7" type="ORF">NCTC11190_00433</name>
</gene>
<name>A0A379MQR9_9BACT</name>
<dbReference type="InterPro" id="IPR007016">
    <property type="entry name" value="O-antigen_ligase-rel_domated"/>
</dbReference>
<evidence type="ECO:0000256" key="4">
    <source>
        <dbReference type="ARBA" id="ARBA00023136"/>
    </source>
</evidence>
<feature type="transmembrane region" description="Helical" evidence="5">
    <location>
        <begin position="175"/>
        <end position="194"/>
    </location>
</feature>
<evidence type="ECO:0000313" key="7">
    <source>
        <dbReference type="EMBL" id="SUE33230.1"/>
    </source>
</evidence>
<dbReference type="InterPro" id="IPR051533">
    <property type="entry name" value="WaaL-like"/>
</dbReference>
<feature type="transmembrane region" description="Helical" evidence="5">
    <location>
        <begin position="35"/>
        <end position="55"/>
    </location>
</feature>
<dbReference type="InterPro" id="IPR011990">
    <property type="entry name" value="TPR-like_helical_dom_sf"/>
</dbReference>
<keyword evidence="7" id="KW-0436">Ligase</keyword>
<feature type="transmembrane region" description="Helical" evidence="5">
    <location>
        <begin position="136"/>
        <end position="163"/>
    </location>
</feature>
<proteinExistence type="predicted"/>
<feature type="transmembrane region" description="Helical" evidence="5">
    <location>
        <begin position="295"/>
        <end position="313"/>
    </location>
</feature>
<dbReference type="STRING" id="880526.GCA_000427365_01011"/>
<keyword evidence="8" id="KW-1185">Reference proteome</keyword>
<accession>A0A379MQR9</accession>
<keyword evidence="3 5" id="KW-1133">Transmembrane helix</keyword>
<organism evidence="7 8">
    <name type="scientific">Rikenella microfusus</name>
    <dbReference type="NCBI Taxonomy" id="28139"/>
    <lineage>
        <taxon>Bacteria</taxon>
        <taxon>Pseudomonadati</taxon>
        <taxon>Bacteroidota</taxon>
        <taxon>Bacteroidia</taxon>
        <taxon>Bacteroidales</taxon>
        <taxon>Rikenellaceae</taxon>
        <taxon>Rikenella</taxon>
    </lineage>
</organism>
<dbReference type="Proteomes" id="UP000255233">
    <property type="component" value="Unassembled WGS sequence"/>
</dbReference>
<comment type="subcellular location">
    <subcellularLocation>
        <location evidence="1">Membrane</location>
        <topology evidence="1">Multi-pass membrane protein</topology>
    </subcellularLocation>
</comment>
<evidence type="ECO:0000259" key="6">
    <source>
        <dbReference type="Pfam" id="PF04932"/>
    </source>
</evidence>